<organism evidence="2 3">
    <name type="scientific">Arthrobacter phage Tweety19</name>
    <dbReference type="NCBI Taxonomy" id="2768133"/>
    <lineage>
        <taxon>Viruses</taxon>
        <taxon>Duplodnaviria</taxon>
        <taxon>Heunggongvirae</taxon>
        <taxon>Uroviricota</taxon>
        <taxon>Caudoviricetes</taxon>
        <taxon>Casidaviridae</taxon>
        <taxon>Galvastonvirus</taxon>
        <taxon>Galvastonvirus tweety19</taxon>
    </lineage>
</organism>
<evidence type="ECO:0000256" key="1">
    <source>
        <dbReference type="SAM" id="Phobius"/>
    </source>
</evidence>
<dbReference type="EMBL" id="MT897906">
    <property type="protein sequence ID" value="QNO12684.1"/>
    <property type="molecule type" value="Genomic_DNA"/>
</dbReference>
<sequence length="111" mass="11242">MTSREPLVIRAAIVAAVTAVIHVLVVLGVLPILPEAETAVAGAVDLIGTAVLVVWTRGKVTPVADPKLPAPAPELLPPAVPAVAPLPTPISGVVDVDPAPVSVERPAHRAE</sequence>
<evidence type="ECO:0000313" key="3">
    <source>
        <dbReference type="Proteomes" id="UP000516204"/>
    </source>
</evidence>
<protein>
    <submittedName>
        <fullName evidence="2">Membrane protein</fullName>
    </submittedName>
</protein>
<reference evidence="3" key="1">
    <citation type="submission" date="2020-08" db="EMBL/GenBank/DDBJ databases">
        <authorList>
            <person name="Hillin M.J."/>
            <person name="Beth T.W."/>
            <person name="Collman T.N."/>
            <person name="Davis R.E."/>
            <person name="Dobesh B.I."/>
            <person name="Johnson A.L."/>
            <person name="Lewis B.M."/>
            <person name="Suarez T.R."/>
            <person name="Villa E.C."/>
            <person name="Walker J.R."/>
            <person name="Labonte J.M."/>
            <person name="Butela K.A."/>
            <person name="Garlena R.A."/>
            <person name="Russell D.A."/>
            <person name="Pope W.H."/>
            <person name="Jacobs-Sera D."/>
            <person name="Hatfull G.F."/>
        </authorList>
    </citation>
    <scope>NUCLEOTIDE SEQUENCE [LARGE SCALE GENOMIC DNA]</scope>
</reference>
<evidence type="ECO:0000313" key="2">
    <source>
        <dbReference type="EMBL" id="QNO12684.1"/>
    </source>
</evidence>
<dbReference type="KEGG" id="vg:77954810"/>
<name>A0A7G9W221_9CAUD</name>
<accession>A0A7G9W221</accession>
<keyword evidence="1" id="KW-1133">Transmembrane helix</keyword>
<proteinExistence type="predicted"/>
<dbReference type="Proteomes" id="UP000516204">
    <property type="component" value="Segment"/>
</dbReference>
<keyword evidence="1" id="KW-0472">Membrane</keyword>
<gene>
    <name evidence="2" type="primary">23</name>
    <name evidence="2" type="ORF">SEA_TWEETY19_23</name>
</gene>
<dbReference type="RefSeq" id="YP_010678414.1">
    <property type="nucleotide sequence ID" value="NC_071035.1"/>
</dbReference>
<feature type="transmembrane region" description="Helical" evidence="1">
    <location>
        <begin position="39"/>
        <end position="58"/>
    </location>
</feature>
<dbReference type="GeneID" id="77954810"/>
<feature type="transmembrane region" description="Helical" evidence="1">
    <location>
        <begin position="7"/>
        <end position="33"/>
    </location>
</feature>
<keyword evidence="1" id="KW-0812">Transmembrane</keyword>
<keyword evidence="3" id="KW-1185">Reference proteome</keyword>